<feature type="compositionally biased region" description="Basic and acidic residues" evidence="1">
    <location>
        <begin position="41"/>
        <end position="52"/>
    </location>
</feature>
<dbReference type="Proteomes" id="UP000004473">
    <property type="component" value="Unassembled WGS sequence"/>
</dbReference>
<feature type="compositionally biased region" description="Polar residues" evidence="1">
    <location>
        <begin position="27"/>
        <end position="40"/>
    </location>
</feature>
<gene>
    <name evidence="2" type="ORF">HMPREF1051_0798</name>
</gene>
<comment type="caution">
    <text evidence="2">The sequence shown here is derived from an EMBL/GenBank/DDBJ whole genome shotgun (WGS) entry which is preliminary data.</text>
</comment>
<dbReference type="EMBL" id="AJMT01000175">
    <property type="protein sequence ID" value="EIG25511.1"/>
    <property type="molecule type" value="Genomic_DNA"/>
</dbReference>
<feature type="region of interest" description="Disordered" evidence="1">
    <location>
        <begin position="24"/>
        <end position="52"/>
    </location>
</feature>
<evidence type="ECO:0000256" key="1">
    <source>
        <dbReference type="SAM" id="MobiDB-lite"/>
    </source>
</evidence>
<organism evidence="2 3">
    <name type="scientific">Neisseria sicca VK64</name>
    <dbReference type="NCBI Taxonomy" id="1095748"/>
    <lineage>
        <taxon>Bacteria</taxon>
        <taxon>Pseudomonadati</taxon>
        <taxon>Pseudomonadota</taxon>
        <taxon>Betaproteobacteria</taxon>
        <taxon>Neisseriales</taxon>
        <taxon>Neisseriaceae</taxon>
        <taxon>Neisseria</taxon>
    </lineage>
</organism>
<protein>
    <submittedName>
        <fullName evidence="2">Uncharacterized protein</fullName>
    </submittedName>
</protein>
<sequence length="52" mass="5904">MAQNMGSRSSENRIEVFRRPCYRRQSSHTASIGFSTSHESCTSKKDISHDAK</sequence>
<accession>I2NI50</accession>
<evidence type="ECO:0000313" key="2">
    <source>
        <dbReference type="EMBL" id="EIG25511.1"/>
    </source>
</evidence>
<reference evidence="2 3" key="1">
    <citation type="submission" date="2012-04" db="EMBL/GenBank/DDBJ databases">
        <authorList>
            <person name="Harkins D.M."/>
            <person name="Madupu R."/>
            <person name="Durkin A.S."/>
            <person name="Torralba M."/>
            <person name="Methe B."/>
            <person name="Sutton G.G."/>
            <person name="Nelson K.E."/>
        </authorList>
    </citation>
    <scope>NUCLEOTIDE SEQUENCE [LARGE SCALE GENOMIC DNA]</scope>
    <source>
        <strain evidence="2 3">VK64</strain>
    </source>
</reference>
<evidence type="ECO:0000313" key="3">
    <source>
        <dbReference type="Proteomes" id="UP000004473"/>
    </source>
</evidence>
<name>I2NI50_NEISI</name>
<dbReference type="AlphaFoldDB" id="I2NI50"/>
<proteinExistence type="predicted"/>